<name>A0A0A9ABY6_ARUDO</name>
<feature type="signal peptide" evidence="1">
    <location>
        <begin position="1"/>
        <end position="15"/>
    </location>
</feature>
<sequence>MLSLWILVSWRMLDRLVTVINQIITRFIPINPDTGF</sequence>
<organism evidence="2">
    <name type="scientific">Arundo donax</name>
    <name type="common">Giant reed</name>
    <name type="synonym">Donax arundinaceus</name>
    <dbReference type="NCBI Taxonomy" id="35708"/>
    <lineage>
        <taxon>Eukaryota</taxon>
        <taxon>Viridiplantae</taxon>
        <taxon>Streptophyta</taxon>
        <taxon>Embryophyta</taxon>
        <taxon>Tracheophyta</taxon>
        <taxon>Spermatophyta</taxon>
        <taxon>Magnoliopsida</taxon>
        <taxon>Liliopsida</taxon>
        <taxon>Poales</taxon>
        <taxon>Poaceae</taxon>
        <taxon>PACMAD clade</taxon>
        <taxon>Arundinoideae</taxon>
        <taxon>Arundineae</taxon>
        <taxon>Arundo</taxon>
    </lineage>
</organism>
<proteinExistence type="predicted"/>
<feature type="chain" id="PRO_5012384555" evidence="1">
    <location>
        <begin position="16"/>
        <end position="36"/>
    </location>
</feature>
<keyword evidence="1" id="KW-0732">Signal</keyword>
<evidence type="ECO:0000256" key="1">
    <source>
        <dbReference type="SAM" id="SignalP"/>
    </source>
</evidence>
<evidence type="ECO:0000313" key="2">
    <source>
        <dbReference type="EMBL" id="JAD44567.1"/>
    </source>
</evidence>
<protein>
    <submittedName>
        <fullName evidence="2">Uncharacterized protein</fullName>
    </submittedName>
</protein>
<reference evidence="2" key="1">
    <citation type="submission" date="2014-09" db="EMBL/GenBank/DDBJ databases">
        <authorList>
            <person name="Magalhaes I.L.F."/>
            <person name="Oliveira U."/>
            <person name="Santos F.R."/>
            <person name="Vidigal T.H.D.A."/>
            <person name="Brescovit A.D."/>
            <person name="Santos A.J."/>
        </authorList>
    </citation>
    <scope>NUCLEOTIDE SEQUENCE</scope>
    <source>
        <tissue evidence="2">Shoot tissue taken approximately 20 cm above the soil surface</tissue>
    </source>
</reference>
<reference evidence="2" key="2">
    <citation type="journal article" date="2015" name="Data Brief">
        <title>Shoot transcriptome of the giant reed, Arundo donax.</title>
        <authorList>
            <person name="Barrero R.A."/>
            <person name="Guerrero F.D."/>
            <person name="Moolhuijzen P."/>
            <person name="Goolsby J.A."/>
            <person name="Tidwell J."/>
            <person name="Bellgard S.E."/>
            <person name="Bellgard M.I."/>
        </authorList>
    </citation>
    <scope>NUCLEOTIDE SEQUENCE</scope>
    <source>
        <tissue evidence="2">Shoot tissue taken approximately 20 cm above the soil surface</tissue>
    </source>
</reference>
<dbReference type="AlphaFoldDB" id="A0A0A9ABY6"/>
<accession>A0A0A9ABY6</accession>
<dbReference type="EMBL" id="GBRH01253328">
    <property type="protein sequence ID" value="JAD44567.1"/>
    <property type="molecule type" value="Transcribed_RNA"/>
</dbReference>